<keyword evidence="4" id="KW-0804">Transcription</keyword>
<comment type="caution">
    <text evidence="6">The sequence shown here is derived from an EMBL/GenBank/DDBJ whole genome shotgun (WGS) entry which is preliminary data.</text>
</comment>
<dbReference type="SUPFAM" id="SSF46955">
    <property type="entry name" value="Putative DNA-binding domain"/>
    <property type="match status" value="1"/>
</dbReference>
<keyword evidence="1" id="KW-0678">Repressor</keyword>
<reference evidence="6 7" key="1">
    <citation type="submission" date="2020-08" db="EMBL/GenBank/DDBJ databases">
        <title>Genomic Encyclopedia of Type Strains, Phase IV (KMG-IV): sequencing the most valuable type-strain genomes for metagenomic binning, comparative biology and taxonomic classification.</title>
        <authorList>
            <person name="Goeker M."/>
        </authorList>
    </citation>
    <scope>NUCLEOTIDE SEQUENCE [LARGE SCALE GENOMIC DNA]</scope>
    <source>
        <strain evidence="6 7">DSM 2461</strain>
    </source>
</reference>
<dbReference type="PANTHER" id="PTHR30204:SF69">
    <property type="entry name" value="MERR-FAMILY TRANSCRIPTIONAL REGULATOR"/>
    <property type="match status" value="1"/>
</dbReference>
<dbReference type="InterPro" id="IPR047057">
    <property type="entry name" value="MerR_fam"/>
</dbReference>
<evidence type="ECO:0000256" key="2">
    <source>
        <dbReference type="ARBA" id="ARBA00023015"/>
    </source>
</evidence>
<evidence type="ECO:0000313" key="6">
    <source>
        <dbReference type="EMBL" id="MBB6481170.1"/>
    </source>
</evidence>
<evidence type="ECO:0000313" key="7">
    <source>
        <dbReference type="Proteomes" id="UP000587760"/>
    </source>
</evidence>
<evidence type="ECO:0000256" key="3">
    <source>
        <dbReference type="ARBA" id="ARBA00023125"/>
    </source>
</evidence>
<dbReference type="RefSeq" id="WP_184747412.1">
    <property type="nucleotide sequence ID" value="NZ_JACHGJ010000005.1"/>
</dbReference>
<dbReference type="InterPro" id="IPR000551">
    <property type="entry name" value="MerR-type_HTH_dom"/>
</dbReference>
<dbReference type="EMBL" id="JACHGJ010000005">
    <property type="protein sequence ID" value="MBB6481170.1"/>
    <property type="molecule type" value="Genomic_DNA"/>
</dbReference>
<keyword evidence="3 6" id="KW-0238">DNA-binding</keyword>
<evidence type="ECO:0000256" key="1">
    <source>
        <dbReference type="ARBA" id="ARBA00022491"/>
    </source>
</evidence>
<dbReference type="SMART" id="SM00422">
    <property type="entry name" value="HTH_MERR"/>
    <property type="match status" value="1"/>
</dbReference>
<name>A0A841RDU6_9SPIO</name>
<organism evidence="6 7">
    <name type="scientific">Spirochaeta isovalerica</name>
    <dbReference type="NCBI Taxonomy" id="150"/>
    <lineage>
        <taxon>Bacteria</taxon>
        <taxon>Pseudomonadati</taxon>
        <taxon>Spirochaetota</taxon>
        <taxon>Spirochaetia</taxon>
        <taxon>Spirochaetales</taxon>
        <taxon>Spirochaetaceae</taxon>
        <taxon>Spirochaeta</taxon>
    </lineage>
</organism>
<dbReference type="CDD" id="cd00592">
    <property type="entry name" value="HTH_MerR-like"/>
    <property type="match status" value="1"/>
</dbReference>
<dbReference type="PROSITE" id="PS50937">
    <property type="entry name" value="HTH_MERR_2"/>
    <property type="match status" value="1"/>
</dbReference>
<dbReference type="AlphaFoldDB" id="A0A841RDU6"/>
<dbReference type="PANTHER" id="PTHR30204">
    <property type="entry name" value="REDOX-CYCLING DRUG-SENSING TRANSCRIPTIONAL ACTIVATOR SOXR"/>
    <property type="match status" value="1"/>
</dbReference>
<keyword evidence="7" id="KW-1185">Reference proteome</keyword>
<dbReference type="InterPro" id="IPR009061">
    <property type="entry name" value="DNA-bd_dom_put_sf"/>
</dbReference>
<evidence type="ECO:0000256" key="4">
    <source>
        <dbReference type="ARBA" id="ARBA00023163"/>
    </source>
</evidence>
<proteinExistence type="predicted"/>
<evidence type="ECO:0000259" key="5">
    <source>
        <dbReference type="PROSITE" id="PS50937"/>
    </source>
</evidence>
<keyword evidence="2" id="KW-0805">Transcription regulation</keyword>
<feature type="domain" description="HTH merR-type" evidence="5">
    <location>
        <begin position="9"/>
        <end position="73"/>
    </location>
</feature>
<accession>A0A841RDU6</accession>
<dbReference type="Proteomes" id="UP000587760">
    <property type="component" value="Unassembled WGS sequence"/>
</dbReference>
<dbReference type="GO" id="GO:0003677">
    <property type="term" value="F:DNA binding"/>
    <property type="evidence" value="ECO:0007669"/>
    <property type="project" value="UniProtKB-KW"/>
</dbReference>
<protein>
    <submittedName>
        <fullName evidence="6">DNA-binding transcriptional MerR regulator</fullName>
    </submittedName>
</protein>
<dbReference type="Pfam" id="PF13411">
    <property type="entry name" value="MerR_1"/>
    <property type="match status" value="1"/>
</dbReference>
<sequence>MKRTKLIKSEVIKIFNTTKETLRHYENLGLIEPQVDAQNYRYYDFKEIRKLRQIFYLREMEIPLGQIKALESGDVSPEDFTSLLSEHHTILKEKLDRQLRLLRETEQLIYLLKDRSFMRSYSIGHFDERSYYLIDVPEPDAVPSMKKYYDLCSSLIEKGMYSERTFILIYPFDNLADPVQMDSRQGMEMSGPHNRDSDNILQFPAGDYLSVFYIYRDGGQLELRELHRDIETYLEENQFERIGDTVLEIEHPELSIILDESMNIYELQVKVRRKGGKDE</sequence>
<dbReference type="GO" id="GO:0003700">
    <property type="term" value="F:DNA-binding transcription factor activity"/>
    <property type="evidence" value="ECO:0007669"/>
    <property type="project" value="InterPro"/>
</dbReference>
<dbReference type="Gene3D" id="1.10.1660.10">
    <property type="match status" value="1"/>
</dbReference>
<gene>
    <name evidence="6" type="ORF">HNR50_002843</name>
</gene>